<dbReference type="Proteomes" id="UP001162501">
    <property type="component" value="Chromosome 5"/>
</dbReference>
<reference evidence="1" key="2">
    <citation type="submission" date="2025-03" db="EMBL/GenBank/DDBJ databases">
        <authorList>
            <consortium name="ELIXIR-Norway"/>
            <consortium name="Elixir Norway"/>
        </authorList>
    </citation>
    <scope>NUCLEOTIDE SEQUENCE</scope>
</reference>
<gene>
    <name evidence="1" type="ORF">MRATA1EN22A_LOCUS24476</name>
</gene>
<proteinExistence type="predicted"/>
<sequence length="255" mass="25853">MGGADVPDGAPKPRAPGQWHASSRAGGIHGVMGRTRLSPADGANLFAFTVAEKRRCHSPGRSPIEGPAGGFSLASSCVLWEGAPQAGQEQPSAPGRPAQGLKEGLWAGVIREGPRVPQQGKEEGESGGGNTLQDTGEVGHKDLGPQGIRVVRADDPGPGTCVIASGSRDPVAVVQIGCVVRARSGTARPTCIPGEANIFSHAAAQDRWAHGSATEGPTNIRSEGRPNASGPPSLRHGVPTGSGQAHSDQPHGEGG</sequence>
<reference evidence="1" key="1">
    <citation type="submission" date="2023-05" db="EMBL/GenBank/DDBJ databases">
        <authorList>
            <consortium name="ELIXIR-Norway"/>
        </authorList>
    </citation>
    <scope>NUCLEOTIDE SEQUENCE</scope>
</reference>
<evidence type="ECO:0000313" key="2">
    <source>
        <dbReference type="Proteomes" id="UP001162501"/>
    </source>
</evidence>
<accession>A0AC59ZYD1</accession>
<dbReference type="EMBL" id="OX596089">
    <property type="protein sequence ID" value="CAN0529587.1"/>
    <property type="molecule type" value="Genomic_DNA"/>
</dbReference>
<evidence type="ECO:0000313" key="1">
    <source>
        <dbReference type="EMBL" id="CAN0529587.1"/>
    </source>
</evidence>
<protein>
    <submittedName>
        <fullName evidence="1">Uncharacterized protein</fullName>
    </submittedName>
</protein>
<name>A0AC59ZYD1_RANTA</name>
<organism evidence="1 2">
    <name type="scientific">Rangifer tarandus platyrhynchus</name>
    <name type="common">Svalbard reindeer</name>
    <dbReference type="NCBI Taxonomy" id="3082113"/>
    <lineage>
        <taxon>Eukaryota</taxon>
        <taxon>Metazoa</taxon>
        <taxon>Chordata</taxon>
        <taxon>Craniata</taxon>
        <taxon>Vertebrata</taxon>
        <taxon>Euteleostomi</taxon>
        <taxon>Mammalia</taxon>
        <taxon>Eutheria</taxon>
        <taxon>Laurasiatheria</taxon>
        <taxon>Artiodactyla</taxon>
        <taxon>Ruminantia</taxon>
        <taxon>Pecora</taxon>
        <taxon>Cervidae</taxon>
        <taxon>Odocoileinae</taxon>
        <taxon>Rangifer</taxon>
    </lineage>
</organism>